<keyword evidence="3 6" id="KW-0418">Kinase</keyword>
<accession>A0ABU2M6A3</accession>
<dbReference type="Pfam" id="PF00294">
    <property type="entry name" value="PfkB"/>
    <property type="match status" value="1"/>
</dbReference>
<keyword evidence="7" id="KW-1185">Reference proteome</keyword>
<evidence type="ECO:0000256" key="1">
    <source>
        <dbReference type="ARBA" id="ARBA00010688"/>
    </source>
</evidence>
<dbReference type="InterPro" id="IPR052700">
    <property type="entry name" value="Carb_kinase_PfkB-like"/>
</dbReference>
<sequence length="321" mass="32929">MSAPPGPGSAPEPGIDAVCVGETMAVFHSADPLVAGARLTLGTGGAESNVAVALAGLGHTAAWVGRVGDDPFGRIVTDAVAGRGVDVRDVIVDPERPTGLYVKDTAPGGAGALYYRSGSAASALSAADADRVWSRGARVVHLSGVTPALSARAAALVEHLLDRRAGGDSLRSFDVNHRPALWPARVAAPILLDLARRADIVFVGRDEAERLWGTPTAEDVRAVLPEVPALVVKDAEHGATCFTAEETVFEPSPEVEVVEAVGAGDAFAAGYLSGLLDGLPTERRLRLGHAVAGAVLRSRSDTLEGPPKEVAGIRADGAVSR</sequence>
<dbReference type="Gene3D" id="3.40.1190.20">
    <property type="match status" value="1"/>
</dbReference>
<dbReference type="CDD" id="cd01166">
    <property type="entry name" value="KdgK"/>
    <property type="match status" value="1"/>
</dbReference>
<name>A0ABU2M6A3_9ACTN</name>
<keyword evidence="2" id="KW-0808">Transferase</keyword>
<dbReference type="PANTHER" id="PTHR43320">
    <property type="entry name" value="SUGAR KINASE"/>
    <property type="match status" value="1"/>
</dbReference>
<protein>
    <submittedName>
        <fullName evidence="6">Sugar kinase</fullName>
    </submittedName>
</protein>
<feature type="region of interest" description="Disordered" evidence="4">
    <location>
        <begin position="301"/>
        <end position="321"/>
    </location>
</feature>
<feature type="domain" description="Carbohydrate kinase PfkB" evidence="5">
    <location>
        <begin position="17"/>
        <end position="302"/>
    </location>
</feature>
<evidence type="ECO:0000313" key="7">
    <source>
        <dbReference type="Proteomes" id="UP001183390"/>
    </source>
</evidence>
<dbReference type="RefSeq" id="WP_311510855.1">
    <property type="nucleotide sequence ID" value="NZ_JAVREP010000003.1"/>
</dbReference>
<proteinExistence type="inferred from homology"/>
<evidence type="ECO:0000259" key="5">
    <source>
        <dbReference type="Pfam" id="PF00294"/>
    </source>
</evidence>
<dbReference type="InterPro" id="IPR011611">
    <property type="entry name" value="PfkB_dom"/>
</dbReference>
<dbReference type="Proteomes" id="UP001183390">
    <property type="component" value="Unassembled WGS sequence"/>
</dbReference>
<organism evidence="6 7">
    <name type="scientific">Nocardiopsis lambiniae</name>
    <dbReference type="NCBI Taxonomy" id="3075539"/>
    <lineage>
        <taxon>Bacteria</taxon>
        <taxon>Bacillati</taxon>
        <taxon>Actinomycetota</taxon>
        <taxon>Actinomycetes</taxon>
        <taxon>Streptosporangiales</taxon>
        <taxon>Nocardiopsidaceae</taxon>
        <taxon>Nocardiopsis</taxon>
    </lineage>
</organism>
<reference evidence="7" key="1">
    <citation type="submission" date="2023-07" db="EMBL/GenBank/DDBJ databases">
        <title>30 novel species of actinomycetes from the DSMZ collection.</title>
        <authorList>
            <person name="Nouioui I."/>
        </authorList>
    </citation>
    <scope>NUCLEOTIDE SEQUENCE [LARGE SCALE GENOMIC DNA]</scope>
    <source>
        <strain evidence="7">DSM 44743</strain>
    </source>
</reference>
<evidence type="ECO:0000256" key="3">
    <source>
        <dbReference type="ARBA" id="ARBA00022777"/>
    </source>
</evidence>
<evidence type="ECO:0000256" key="4">
    <source>
        <dbReference type="SAM" id="MobiDB-lite"/>
    </source>
</evidence>
<dbReference type="PANTHER" id="PTHR43320:SF2">
    <property type="entry name" value="2-DEHYDRO-3-DEOXYGLUCONOKINASE_2-DEHYDRO-3-DEOXYGALACTONOKINASE"/>
    <property type="match status" value="1"/>
</dbReference>
<evidence type="ECO:0000313" key="6">
    <source>
        <dbReference type="EMBL" id="MDT0328119.1"/>
    </source>
</evidence>
<evidence type="ECO:0000256" key="2">
    <source>
        <dbReference type="ARBA" id="ARBA00022679"/>
    </source>
</evidence>
<dbReference type="GO" id="GO:0016301">
    <property type="term" value="F:kinase activity"/>
    <property type="evidence" value="ECO:0007669"/>
    <property type="project" value="UniProtKB-KW"/>
</dbReference>
<comment type="similarity">
    <text evidence="1">Belongs to the carbohydrate kinase PfkB family.</text>
</comment>
<gene>
    <name evidence="6" type="ORF">RM479_06795</name>
</gene>
<dbReference type="InterPro" id="IPR029056">
    <property type="entry name" value="Ribokinase-like"/>
</dbReference>
<comment type="caution">
    <text evidence="6">The sequence shown here is derived from an EMBL/GenBank/DDBJ whole genome shotgun (WGS) entry which is preliminary data.</text>
</comment>
<dbReference type="SUPFAM" id="SSF53613">
    <property type="entry name" value="Ribokinase-like"/>
    <property type="match status" value="1"/>
</dbReference>
<dbReference type="EMBL" id="JAVREP010000003">
    <property type="protein sequence ID" value="MDT0328119.1"/>
    <property type="molecule type" value="Genomic_DNA"/>
</dbReference>